<proteinExistence type="predicted"/>
<evidence type="ECO:0000313" key="1">
    <source>
        <dbReference type="EMBL" id="KAK7471451.1"/>
    </source>
</evidence>
<comment type="caution">
    <text evidence="1">The sequence shown here is derived from an EMBL/GenBank/DDBJ whole genome shotgun (WGS) entry which is preliminary data.</text>
</comment>
<gene>
    <name evidence="1" type="ORF">BaRGS_00035887</name>
</gene>
<accession>A0ABD0JD78</accession>
<evidence type="ECO:0000313" key="2">
    <source>
        <dbReference type="Proteomes" id="UP001519460"/>
    </source>
</evidence>
<sequence>MTQKIRRHQIIYQHKLELPQLPPTDVLGTVRGARHLAYSSTCTALTELLQIIMAGTQRAGDFSVLLLPVLLAL</sequence>
<feature type="non-terminal residue" evidence="1">
    <location>
        <position position="73"/>
    </location>
</feature>
<organism evidence="1 2">
    <name type="scientific">Batillaria attramentaria</name>
    <dbReference type="NCBI Taxonomy" id="370345"/>
    <lineage>
        <taxon>Eukaryota</taxon>
        <taxon>Metazoa</taxon>
        <taxon>Spiralia</taxon>
        <taxon>Lophotrochozoa</taxon>
        <taxon>Mollusca</taxon>
        <taxon>Gastropoda</taxon>
        <taxon>Caenogastropoda</taxon>
        <taxon>Sorbeoconcha</taxon>
        <taxon>Cerithioidea</taxon>
        <taxon>Batillariidae</taxon>
        <taxon>Batillaria</taxon>
    </lineage>
</organism>
<protein>
    <submittedName>
        <fullName evidence="1">Uncharacterized protein</fullName>
    </submittedName>
</protein>
<keyword evidence="2" id="KW-1185">Reference proteome</keyword>
<dbReference type="EMBL" id="JACVVK020000492">
    <property type="protein sequence ID" value="KAK7471451.1"/>
    <property type="molecule type" value="Genomic_DNA"/>
</dbReference>
<name>A0ABD0JD78_9CAEN</name>
<dbReference type="AlphaFoldDB" id="A0ABD0JD78"/>
<reference evidence="1 2" key="1">
    <citation type="journal article" date="2023" name="Sci. Data">
        <title>Genome assembly of the Korean intertidal mud-creeper Batillaria attramentaria.</title>
        <authorList>
            <person name="Patra A.K."/>
            <person name="Ho P.T."/>
            <person name="Jun S."/>
            <person name="Lee S.J."/>
            <person name="Kim Y."/>
            <person name="Won Y.J."/>
        </authorList>
    </citation>
    <scope>NUCLEOTIDE SEQUENCE [LARGE SCALE GENOMIC DNA]</scope>
    <source>
        <strain evidence="1">Wonlab-2016</strain>
    </source>
</reference>
<dbReference type="Proteomes" id="UP001519460">
    <property type="component" value="Unassembled WGS sequence"/>
</dbReference>